<keyword evidence="5" id="KW-0809">Transit peptide</keyword>
<evidence type="ECO:0000256" key="6">
    <source>
        <dbReference type="ARBA" id="ARBA00023128"/>
    </source>
</evidence>
<evidence type="ECO:0000256" key="3">
    <source>
        <dbReference type="ARBA" id="ARBA00022737"/>
    </source>
</evidence>
<organism evidence="7 8">
    <name type="scientific">Phyllotreta striolata</name>
    <name type="common">Striped flea beetle</name>
    <name type="synonym">Crioceris striolata</name>
    <dbReference type="NCBI Taxonomy" id="444603"/>
    <lineage>
        <taxon>Eukaryota</taxon>
        <taxon>Metazoa</taxon>
        <taxon>Ecdysozoa</taxon>
        <taxon>Arthropoda</taxon>
        <taxon>Hexapoda</taxon>
        <taxon>Insecta</taxon>
        <taxon>Pterygota</taxon>
        <taxon>Neoptera</taxon>
        <taxon>Endopterygota</taxon>
        <taxon>Coleoptera</taxon>
        <taxon>Polyphaga</taxon>
        <taxon>Cucujiformia</taxon>
        <taxon>Chrysomeloidea</taxon>
        <taxon>Chrysomelidae</taxon>
        <taxon>Galerucinae</taxon>
        <taxon>Alticini</taxon>
        <taxon>Phyllotreta</taxon>
    </lineage>
</organism>
<keyword evidence="3" id="KW-0677">Repeat</keyword>
<evidence type="ECO:0000256" key="2">
    <source>
        <dbReference type="ARBA" id="ARBA00008219"/>
    </source>
</evidence>
<reference evidence="7" key="1">
    <citation type="submission" date="2022-01" db="EMBL/GenBank/DDBJ databases">
        <authorList>
            <person name="King R."/>
        </authorList>
    </citation>
    <scope>NUCLEOTIDE SEQUENCE</scope>
</reference>
<proteinExistence type="inferred from homology"/>
<comment type="subcellular location">
    <subcellularLocation>
        <location evidence="1">Mitochondrion</location>
    </subcellularLocation>
</comment>
<dbReference type="PANTHER" id="PTHR13143">
    <property type="entry name" value="TETRATRICOPEPTIDE REPEAT PROTEIN 19"/>
    <property type="match status" value="1"/>
</dbReference>
<gene>
    <name evidence="7" type="ORF">PHYEVI_LOCUS3802</name>
</gene>
<evidence type="ECO:0000256" key="5">
    <source>
        <dbReference type="ARBA" id="ARBA00022946"/>
    </source>
</evidence>
<evidence type="ECO:0000313" key="8">
    <source>
        <dbReference type="Proteomes" id="UP001153712"/>
    </source>
</evidence>
<dbReference type="EMBL" id="OU900107">
    <property type="protein sequence ID" value="CAG9857397.1"/>
    <property type="molecule type" value="Genomic_DNA"/>
</dbReference>
<dbReference type="SUPFAM" id="SSF48452">
    <property type="entry name" value="TPR-like"/>
    <property type="match status" value="2"/>
</dbReference>
<keyword evidence="6" id="KW-0496">Mitochondrion</keyword>
<dbReference type="InterPro" id="IPR011990">
    <property type="entry name" value="TPR-like_helical_dom_sf"/>
</dbReference>
<dbReference type="Gene3D" id="1.25.40.10">
    <property type="entry name" value="Tetratricopeptide repeat domain"/>
    <property type="match status" value="2"/>
</dbReference>
<keyword evidence="4" id="KW-0802">TPR repeat</keyword>
<evidence type="ECO:0000313" key="7">
    <source>
        <dbReference type="EMBL" id="CAG9857397.1"/>
    </source>
</evidence>
<comment type="similarity">
    <text evidence="2">Belongs to the TTC19 family.</text>
</comment>
<dbReference type="GO" id="GO:0005743">
    <property type="term" value="C:mitochondrial inner membrane"/>
    <property type="evidence" value="ECO:0007669"/>
    <property type="project" value="TreeGrafter"/>
</dbReference>
<name>A0A9N9TNQ9_PHYSR</name>
<keyword evidence="8" id="KW-1185">Reference proteome</keyword>
<dbReference type="OrthoDB" id="5986190at2759"/>
<dbReference type="PANTHER" id="PTHR13143:SF6">
    <property type="entry name" value="TETRATRICOPEPTIDE REPEAT PROTEIN 19, MITOCHONDRIAL"/>
    <property type="match status" value="1"/>
</dbReference>
<dbReference type="AlphaFoldDB" id="A0A9N9TNQ9"/>
<accession>A0A9N9TNQ9</accession>
<dbReference type="GO" id="GO:0034551">
    <property type="term" value="P:mitochondrial respiratory chain complex III assembly"/>
    <property type="evidence" value="ECO:0007669"/>
    <property type="project" value="InterPro"/>
</dbReference>
<evidence type="ECO:0000256" key="4">
    <source>
        <dbReference type="ARBA" id="ARBA00022803"/>
    </source>
</evidence>
<protein>
    <submittedName>
        <fullName evidence="7">Uncharacterized protein</fullName>
    </submittedName>
</protein>
<dbReference type="Proteomes" id="UP001153712">
    <property type="component" value="Chromosome 14"/>
</dbReference>
<dbReference type="InterPro" id="IPR040395">
    <property type="entry name" value="TTC19"/>
</dbReference>
<evidence type="ECO:0000256" key="1">
    <source>
        <dbReference type="ARBA" id="ARBA00004173"/>
    </source>
</evidence>
<sequence>MISLINGLRRLRQASRACRTNALRAAIGCAPVRCIPVVMLMPSGRRQATPLNGGASISTVITNVDVEENIGELLNLVKLAIDKGELDKAETILEMGIKICEEYQSYYAMPYMYDIMASIALATGKIGKAENILVRVIEKMVQLGIPEDNSQMVDFKLRLSRIYSLYQENVLAEIGFGTCLKEQETKINNGDMSMKTSLLYVNCLFFYGLHKISVSQYKRAKTFIDSAYSYAMKMKGLSPYQEMLILATLADLNAQLKDYDIALQYVNSAIILGKGIGSIDLPKLYIKLAKIYANMDSPSMARHWLREAAALANLFNNKKVCDEAEALLQTLSL</sequence>